<dbReference type="InterPro" id="IPR022088">
    <property type="entry name" value="Intraflagellar_transp_cmplxB"/>
</dbReference>
<name>A0A914YVL7_9BILA</name>
<accession>A0A914YVL7</accession>
<sequence length="111" mass="12351">MTNDLKALLAVIEQYHVPNIEIEPYLVPFDINYIAAVGDVHPGFGIPRPDGLEDHLGLVVLDEPAGKQSNSTVINMILSKDQAAADVPIKKLQRADRNTRQIDQWIENIKP</sequence>
<dbReference type="Proteomes" id="UP000887577">
    <property type="component" value="Unplaced"/>
</dbReference>
<organism evidence="8 9">
    <name type="scientific">Panagrolaimus superbus</name>
    <dbReference type="NCBI Taxonomy" id="310955"/>
    <lineage>
        <taxon>Eukaryota</taxon>
        <taxon>Metazoa</taxon>
        <taxon>Ecdysozoa</taxon>
        <taxon>Nematoda</taxon>
        <taxon>Chromadorea</taxon>
        <taxon>Rhabditida</taxon>
        <taxon>Tylenchina</taxon>
        <taxon>Panagrolaimomorpha</taxon>
        <taxon>Panagrolaimoidea</taxon>
        <taxon>Panagrolaimidae</taxon>
        <taxon>Panagrolaimus</taxon>
    </lineage>
</organism>
<evidence type="ECO:0000256" key="7">
    <source>
        <dbReference type="ARBA" id="ARBA00023273"/>
    </source>
</evidence>
<evidence type="ECO:0000256" key="1">
    <source>
        <dbReference type="ARBA" id="ARBA00004120"/>
    </source>
</evidence>
<dbReference type="GO" id="GO:0031514">
    <property type="term" value="C:motile cilium"/>
    <property type="evidence" value="ECO:0007669"/>
    <property type="project" value="TreeGrafter"/>
</dbReference>
<evidence type="ECO:0000256" key="4">
    <source>
        <dbReference type="ARBA" id="ARBA00022490"/>
    </source>
</evidence>
<dbReference type="PANTHER" id="PTHR13376:SF0">
    <property type="entry name" value="INTRAFLAGELLAR TRANSPORT PROTEIN 46 HOMOLOG"/>
    <property type="match status" value="1"/>
</dbReference>
<reference evidence="9" key="1">
    <citation type="submission" date="2022-11" db="UniProtKB">
        <authorList>
            <consortium name="WormBaseParasite"/>
        </authorList>
    </citation>
    <scope>IDENTIFICATION</scope>
</reference>
<comment type="similarity">
    <text evidence="2">Belongs to the IFT46 family.</text>
</comment>
<dbReference type="GO" id="GO:0060271">
    <property type="term" value="P:cilium assembly"/>
    <property type="evidence" value="ECO:0007669"/>
    <property type="project" value="TreeGrafter"/>
</dbReference>
<proteinExistence type="inferred from homology"/>
<dbReference type="GO" id="GO:0042073">
    <property type="term" value="P:intraciliary transport"/>
    <property type="evidence" value="ECO:0007669"/>
    <property type="project" value="InterPro"/>
</dbReference>
<evidence type="ECO:0000256" key="3">
    <source>
        <dbReference type="ARBA" id="ARBA00017206"/>
    </source>
</evidence>
<comment type="subcellular location">
    <subcellularLocation>
        <location evidence="1">Cytoplasm</location>
        <location evidence="1">Cytoskeleton</location>
        <location evidence="1">Cilium basal body</location>
    </subcellularLocation>
</comment>
<protein>
    <recommendedName>
        <fullName evidence="3">Intraflagellar transport protein 46 homolog</fullName>
    </recommendedName>
</protein>
<evidence type="ECO:0000313" key="9">
    <source>
        <dbReference type="WBParaSite" id="PSU_v2.g4176.t1"/>
    </source>
</evidence>
<evidence type="ECO:0000256" key="5">
    <source>
        <dbReference type="ARBA" id="ARBA00023069"/>
    </source>
</evidence>
<evidence type="ECO:0000313" key="8">
    <source>
        <dbReference type="Proteomes" id="UP000887577"/>
    </source>
</evidence>
<evidence type="ECO:0000256" key="6">
    <source>
        <dbReference type="ARBA" id="ARBA00023212"/>
    </source>
</evidence>
<keyword evidence="7" id="KW-0966">Cell projection</keyword>
<dbReference type="PANTHER" id="PTHR13376">
    <property type="entry name" value="INTRAFLAGELLAR TRANSPORT PROTEIN 46 HOMOLOG"/>
    <property type="match status" value="1"/>
</dbReference>
<dbReference type="WBParaSite" id="PSU_v2.g4176.t1">
    <property type="protein sequence ID" value="PSU_v2.g4176.t1"/>
    <property type="gene ID" value="PSU_v2.g4176"/>
</dbReference>
<keyword evidence="6" id="KW-0206">Cytoskeleton</keyword>
<dbReference type="Pfam" id="PF12317">
    <property type="entry name" value="IFT46_B_C"/>
    <property type="match status" value="1"/>
</dbReference>
<keyword evidence="5" id="KW-0969">Cilium</keyword>
<dbReference type="AlphaFoldDB" id="A0A914YVL7"/>
<dbReference type="GO" id="GO:0005815">
    <property type="term" value="C:microtubule organizing center"/>
    <property type="evidence" value="ECO:0007669"/>
    <property type="project" value="TreeGrafter"/>
</dbReference>
<keyword evidence="8" id="KW-1185">Reference proteome</keyword>
<dbReference type="GO" id="GO:0030992">
    <property type="term" value="C:intraciliary transport particle B"/>
    <property type="evidence" value="ECO:0007669"/>
    <property type="project" value="TreeGrafter"/>
</dbReference>
<keyword evidence="4" id="KW-0963">Cytoplasm</keyword>
<evidence type="ECO:0000256" key="2">
    <source>
        <dbReference type="ARBA" id="ARBA00007700"/>
    </source>
</evidence>